<keyword evidence="1" id="KW-0175">Coiled coil</keyword>
<dbReference type="EMBL" id="PYOP01000048">
    <property type="protein sequence ID" value="PSW92300.1"/>
    <property type="molecule type" value="Genomic_DNA"/>
</dbReference>
<dbReference type="Pfam" id="PF13643">
    <property type="entry name" value="DUF4145"/>
    <property type="match status" value="1"/>
</dbReference>
<dbReference type="InterPro" id="IPR014001">
    <property type="entry name" value="Helicase_ATP-bd"/>
</dbReference>
<accession>A0ABX5GN41</accession>
<dbReference type="InterPro" id="IPR027417">
    <property type="entry name" value="P-loop_NTPase"/>
</dbReference>
<evidence type="ECO:0000313" key="4">
    <source>
        <dbReference type="Proteomes" id="UP000241190"/>
    </source>
</evidence>
<feature type="domain" description="Helicase ATP-binding" evidence="2">
    <location>
        <begin position="406"/>
        <end position="565"/>
    </location>
</feature>
<dbReference type="SMART" id="SM00487">
    <property type="entry name" value="DEXDc"/>
    <property type="match status" value="1"/>
</dbReference>
<dbReference type="CDD" id="cd18799">
    <property type="entry name" value="SF2_C_EcoAI-like"/>
    <property type="match status" value="1"/>
</dbReference>
<protein>
    <submittedName>
        <fullName evidence="3">DUF4145 domain-containing protein</fullName>
    </submittedName>
</protein>
<dbReference type="PANTHER" id="PTHR47396:SF1">
    <property type="entry name" value="ATP-DEPENDENT HELICASE IRC3-RELATED"/>
    <property type="match status" value="1"/>
</dbReference>
<dbReference type="InterPro" id="IPR006935">
    <property type="entry name" value="Helicase/UvrB_N"/>
</dbReference>
<dbReference type="Gene3D" id="3.40.50.300">
    <property type="entry name" value="P-loop containing nucleotide triphosphate hydrolases"/>
    <property type="match status" value="2"/>
</dbReference>
<feature type="coiled-coil region" evidence="1">
    <location>
        <begin position="154"/>
        <end position="213"/>
    </location>
</feature>
<keyword evidence="4" id="KW-1185">Reference proteome</keyword>
<gene>
    <name evidence="3" type="ORF">C9J52_18920</name>
</gene>
<dbReference type="PROSITE" id="PS51192">
    <property type="entry name" value="HELICASE_ATP_BIND_1"/>
    <property type="match status" value="1"/>
</dbReference>
<dbReference type="RefSeq" id="WP_045038918.1">
    <property type="nucleotide sequence ID" value="NZ_JZSR01000072.1"/>
</dbReference>
<reference evidence="3 4" key="1">
    <citation type="submission" date="2018-03" db="EMBL/GenBank/DDBJ databases">
        <title>Whole genome sequencing of Histamine producing bacteria.</title>
        <authorList>
            <person name="Butler K."/>
        </authorList>
    </citation>
    <scope>NUCLEOTIDE SEQUENCE [LARGE SCALE GENOMIC DNA]</scope>
    <source>
        <strain evidence="3 4">ATCC 51761</strain>
    </source>
</reference>
<dbReference type="SUPFAM" id="SSF52540">
    <property type="entry name" value="P-loop containing nucleoside triphosphate hydrolases"/>
    <property type="match status" value="2"/>
</dbReference>
<organism evidence="3 4">
    <name type="scientific">Photobacterium iliopiscarium</name>
    <dbReference type="NCBI Taxonomy" id="56192"/>
    <lineage>
        <taxon>Bacteria</taxon>
        <taxon>Pseudomonadati</taxon>
        <taxon>Pseudomonadota</taxon>
        <taxon>Gammaproteobacteria</taxon>
        <taxon>Vibrionales</taxon>
        <taxon>Vibrionaceae</taxon>
        <taxon>Photobacterium</taxon>
    </lineage>
</organism>
<evidence type="ECO:0000256" key="1">
    <source>
        <dbReference type="SAM" id="Coils"/>
    </source>
</evidence>
<comment type="caution">
    <text evidence="3">The sequence shown here is derived from an EMBL/GenBank/DDBJ whole genome shotgun (WGS) entry which is preliminary data.</text>
</comment>
<evidence type="ECO:0000259" key="2">
    <source>
        <dbReference type="PROSITE" id="PS51192"/>
    </source>
</evidence>
<dbReference type="Gene3D" id="3.90.1570.30">
    <property type="match status" value="1"/>
</dbReference>
<dbReference type="Pfam" id="PF08463">
    <property type="entry name" value="EcoEI_R_C"/>
    <property type="match status" value="1"/>
</dbReference>
<dbReference type="InterPro" id="IPR013670">
    <property type="entry name" value="EcoEI_R_C_dom"/>
</dbReference>
<dbReference type="PANTHER" id="PTHR47396">
    <property type="entry name" value="TYPE I RESTRICTION ENZYME ECOKI R PROTEIN"/>
    <property type="match status" value="1"/>
</dbReference>
<dbReference type="CDD" id="cd18032">
    <property type="entry name" value="DEXHc_RE_I_III_res"/>
    <property type="match status" value="1"/>
</dbReference>
<dbReference type="InterPro" id="IPR025285">
    <property type="entry name" value="DUF4145"/>
</dbReference>
<dbReference type="Proteomes" id="UP000241190">
    <property type="component" value="Unassembled WGS sequence"/>
</dbReference>
<proteinExistence type="predicted"/>
<dbReference type="InterPro" id="IPR050742">
    <property type="entry name" value="Helicase_Restrict-Modif_Enz"/>
</dbReference>
<dbReference type="Pfam" id="PF04851">
    <property type="entry name" value="ResIII"/>
    <property type="match status" value="1"/>
</dbReference>
<sequence length="1177" mass="134577">MSNFTFINTDFPELYADVIEAEQLVFISSKASAVLSRSVLENAVNWLYEHERKLERPWRTDLSTLMHDNEFKALFNDKMFGELNLIRKIGNLAAHANKNSQKVSAKDALASLKYLFRFLRFIVIYYGKTIPKNQVFDEALIPHSYPDTAQKFTKDQEQAQLTQLLNDIDVKNEANRKAEKKIQDQAQENSLLKQQLEQQQAELSSRKVEREKTVNIDTAIPLEISEAETRLRYIDVSLKEAGWTNLQDGYDLEFEVKGMPKNTNPSGLGNIDYVLWGDNGLPLAVVEAKRTMSSPKKGKHQAELYADCLEAMKGQRPIIFYSNGFETYLWDDQFSPEREVQGFFTKNELALMIERRDPLSGRKDLRQFKVNQEIAGRPYQLEAIARVAENSVKAVRKTDVNGNVVETLRSGSRQSLLVMATGSGKTRVSAAITDMMTKCNWAKRILFLADRNALVTQAKNKFNEYLPHLSAIDLTKEKEDNDTRLVFSTYPTIMNRIDGRREVEERFYGVGHFDLIIIDEAHRSVYQKYKTIFSYFDAMLLGLTATPKNEVGHDTYGLFGIEDNNPTFAYELDKAVAQGFLVPPRAMSVPLKFVREGIKYKDLSKEEQEQYEEKFGDPTENEVPDEISSAAINSWLFNTHTVDQVLHHLMTNGIKVEGGDKLGKTIIFAKNHAHAIFIEERFNKNYPEYAGKFLRVIDNYETKAQDLLDVFVDEYVENDPQIAVSVDMMDTGVDAPRVVNLVFFKQVKSATKFWQMIGRGTRLCEGLFGLNEDGSTKDKTEFFIFDYCQNFEFFDVNPNGTTGNIVRGLTRQIFEAKLEIALIIREEATSNDKERVLAESYLDELNVAIASLDTDRFVVKAKLRSVTEFSNKKRWETLSKNDMLSINTTISELILPQKKDDEFAKRFDILILNFQLALLTAAHSTDRYVNKISGISRDLLKKQNIPAIGLQVDLLNEIQTIDFWKVINVNHLDNVRISLRDLLKYLDKESQVQVVTTFKDTLDHGAITEHDLIPAYTALQSYKDRVESYVRKNNDHLVIRKLKTNRPITETEINELEQILFDGKTIGTKQNYIDTYGEKPLGEFIRSIVGLDLGAAQDVFAQFIQSGTLRADQMTFIDTIIRYLTKNGMIEKKMLFEPPFTNIHDQGLFGVFDDSQVTNVIRLIDTVNDNALVVGLN</sequence>
<name>A0ABX5GN41_9GAMM</name>
<evidence type="ECO:0000313" key="3">
    <source>
        <dbReference type="EMBL" id="PSW92300.1"/>
    </source>
</evidence>